<feature type="region of interest" description="Disordered" evidence="1">
    <location>
        <begin position="351"/>
        <end position="399"/>
    </location>
</feature>
<feature type="region of interest" description="Disordered" evidence="1">
    <location>
        <begin position="211"/>
        <end position="239"/>
    </location>
</feature>
<gene>
    <name evidence="2" type="ORF">AAF712_004075</name>
</gene>
<feature type="compositionally biased region" description="Acidic residues" evidence="1">
    <location>
        <begin position="364"/>
        <end position="375"/>
    </location>
</feature>
<feature type="region of interest" description="Disordered" evidence="1">
    <location>
        <begin position="259"/>
        <end position="283"/>
    </location>
</feature>
<organism evidence="2 3">
    <name type="scientific">Marasmius tenuissimus</name>
    <dbReference type="NCBI Taxonomy" id="585030"/>
    <lineage>
        <taxon>Eukaryota</taxon>
        <taxon>Fungi</taxon>
        <taxon>Dikarya</taxon>
        <taxon>Basidiomycota</taxon>
        <taxon>Agaricomycotina</taxon>
        <taxon>Agaricomycetes</taxon>
        <taxon>Agaricomycetidae</taxon>
        <taxon>Agaricales</taxon>
        <taxon>Marasmiineae</taxon>
        <taxon>Marasmiaceae</taxon>
        <taxon>Marasmius</taxon>
    </lineage>
</organism>
<evidence type="ECO:0000313" key="2">
    <source>
        <dbReference type="EMBL" id="KAL0068746.1"/>
    </source>
</evidence>
<comment type="caution">
    <text evidence="2">The sequence shown here is derived from an EMBL/GenBank/DDBJ whole genome shotgun (WGS) entry which is preliminary data.</text>
</comment>
<evidence type="ECO:0008006" key="4">
    <source>
        <dbReference type="Google" id="ProtNLM"/>
    </source>
</evidence>
<accession>A0ABR3A5W5</accession>
<dbReference type="PANTHER" id="PTHR15237">
    <property type="entry name" value="DNA REPAIR PROTEIN RAD9"/>
    <property type="match status" value="1"/>
</dbReference>
<dbReference type="PANTHER" id="PTHR15237:SF0">
    <property type="entry name" value="CELL CYCLE CHECKPOINT CONTROL PROTEIN"/>
    <property type="match status" value="1"/>
</dbReference>
<keyword evidence="3" id="KW-1185">Reference proteome</keyword>
<dbReference type="Proteomes" id="UP001437256">
    <property type="component" value="Unassembled WGS sequence"/>
</dbReference>
<dbReference type="Pfam" id="PF04139">
    <property type="entry name" value="Rad9"/>
    <property type="match status" value="1"/>
</dbReference>
<feature type="compositionally biased region" description="Basic residues" evidence="1">
    <location>
        <begin position="215"/>
        <end position="226"/>
    </location>
</feature>
<evidence type="ECO:0000313" key="3">
    <source>
        <dbReference type="Proteomes" id="UP001437256"/>
    </source>
</evidence>
<proteinExistence type="predicted"/>
<name>A0ABR3A5W5_9AGAR</name>
<dbReference type="EMBL" id="JBBXMP010000016">
    <property type="protein sequence ID" value="KAL0068746.1"/>
    <property type="molecule type" value="Genomic_DNA"/>
</dbReference>
<feature type="compositionally biased region" description="Polar residues" evidence="1">
    <location>
        <begin position="381"/>
        <end position="392"/>
    </location>
</feature>
<evidence type="ECO:0000256" key="1">
    <source>
        <dbReference type="SAM" id="MobiDB-lite"/>
    </source>
</evidence>
<dbReference type="InterPro" id="IPR007268">
    <property type="entry name" value="Rad9/Ddc1"/>
</dbReference>
<dbReference type="Gene3D" id="3.70.10.10">
    <property type="match status" value="1"/>
</dbReference>
<reference evidence="2 3" key="1">
    <citation type="submission" date="2024-05" db="EMBL/GenBank/DDBJ databases">
        <title>A draft genome resource for the thread blight pathogen Marasmius tenuissimus strain MS-2.</title>
        <authorList>
            <person name="Yulfo-Soto G.E."/>
            <person name="Baruah I.K."/>
            <person name="Amoako-Attah I."/>
            <person name="Bukari Y."/>
            <person name="Meinhardt L.W."/>
            <person name="Bailey B.A."/>
            <person name="Cohen S.P."/>
        </authorList>
    </citation>
    <scope>NUCLEOTIDE SEQUENCE [LARGE SCALE GENOMIC DNA]</scope>
    <source>
        <strain evidence="2 3">MS-2</strain>
    </source>
</reference>
<protein>
    <recommendedName>
        <fullName evidence="4">Cell cycle checkpoint control protein RAD9A</fullName>
    </recommendedName>
</protein>
<sequence>MTKALLSILKHHFGDSSVEKCEISIVEGENPDTDDEDSLESRLVVRLHCKHGVVKTHKLVLMTPSSLLAPGIPDTTDESLLTIGPRAMREIIEHFPLAKGIKADPQLIWNFGDTEVQVKSLESSIDSKGKAQLSTELTISADEFDVYNLDSTPIILAFHLREFNATIAFAEASALCLDLRFTTPAAPLFIDVEGDNFETLFVISTSQVQISPSQHGRHTPQPVKKRIREDTPGDVSGRFKKPMKVVQHTDRVSMARDDVSLRSSMPPPSLLSGIKRASSAVPPPIESTAARVDMDSRFMMDGQPSQLRPQEPLFLPSSSQLTIMDENALRESGLGIENMSVDEFNAMMEDDGDEEIGPAHADAETESLDLIEDDPGIAPTQGGSSPNNQSKTFHPLFED</sequence>